<protein>
    <submittedName>
        <fullName evidence="3">Uncharacterized protein LOC111018559</fullName>
    </submittedName>
</protein>
<dbReference type="KEGG" id="mcha:111018559"/>
<evidence type="ECO:0000313" key="3">
    <source>
        <dbReference type="RefSeq" id="XP_022150382.1"/>
    </source>
</evidence>
<gene>
    <name evidence="3" type="primary">LOC111018559</name>
</gene>
<dbReference type="RefSeq" id="XP_022150382.1">
    <property type="nucleotide sequence ID" value="XM_022294690.1"/>
</dbReference>
<dbReference type="GeneID" id="111018559"/>
<dbReference type="InterPro" id="IPR054722">
    <property type="entry name" value="PolX-like_BBD"/>
</dbReference>
<sequence>MASVRSGKVLPDRSKLESLDGSNYHRWSQKLFIFFEQLEVDYVLTTAAADVAAVAEAVAGNVAGAVAGTVAGAARAVAGAVTGATTTTAVAAADKFKKDNKTIHEHLLNHMNNSLFDFFVTKKSAKIMWDTLESRYGGDDAGRKKYVVGKWLQFQMADDKSIMDQVHEYKNLVANVLSEGMKMCEILQTNLLLEKFPPFWSDYRNHLKHKKKDLTLQEMISHMRIEKANKQNDKLSSQLVNSVKANLIESSGVNKDRFKGKGKQVAQERVQKNKGFQFKSPDGRIEKIKDIVEANLVENKSDWVLDTRAYRHFCSNRNPFHEFHDSTDGEFVFMGNSATVEVLGKGKILLKLTFDKTLSLSDVLYVPSLRRNLISGSY</sequence>
<dbReference type="PANTHER" id="PTHR47592:SF30">
    <property type="entry name" value="CCHC-TYPE DOMAIN-CONTAINING PROTEIN"/>
    <property type="match status" value="1"/>
</dbReference>
<name>A0A6J1DAK7_MOMCH</name>
<organism evidence="2 3">
    <name type="scientific">Momordica charantia</name>
    <name type="common">Bitter gourd</name>
    <name type="synonym">Balsam pear</name>
    <dbReference type="NCBI Taxonomy" id="3673"/>
    <lineage>
        <taxon>Eukaryota</taxon>
        <taxon>Viridiplantae</taxon>
        <taxon>Streptophyta</taxon>
        <taxon>Embryophyta</taxon>
        <taxon>Tracheophyta</taxon>
        <taxon>Spermatophyta</taxon>
        <taxon>Magnoliopsida</taxon>
        <taxon>eudicotyledons</taxon>
        <taxon>Gunneridae</taxon>
        <taxon>Pentapetalae</taxon>
        <taxon>rosids</taxon>
        <taxon>fabids</taxon>
        <taxon>Cucurbitales</taxon>
        <taxon>Cucurbitaceae</taxon>
        <taxon>Momordiceae</taxon>
        <taxon>Momordica</taxon>
    </lineage>
</organism>
<dbReference type="Proteomes" id="UP000504603">
    <property type="component" value="Unplaced"/>
</dbReference>
<feature type="domain" description="Retrovirus-related Pol polyprotein from transposon TNT 1-94-like beta-barrel" evidence="1">
    <location>
        <begin position="303"/>
        <end position="376"/>
    </location>
</feature>
<keyword evidence="2" id="KW-1185">Reference proteome</keyword>
<dbReference type="Pfam" id="PF22936">
    <property type="entry name" value="Pol_BBD"/>
    <property type="match status" value="1"/>
</dbReference>
<proteinExistence type="predicted"/>
<dbReference type="PANTHER" id="PTHR47592">
    <property type="entry name" value="PBF68 PROTEIN"/>
    <property type="match status" value="1"/>
</dbReference>
<accession>A0A6J1DAK7</accession>
<dbReference type="AlphaFoldDB" id="A0A6J1DAK7"/>
<dbReference type="Pfam" id="PF14223">
    <property type="entry name" value="Retrotran_gag_2"/>
    <property type="match status" value="1"/>
</dbReference>
<reference evidence="3" key="1">
    <citation type="submission" date="2025-08" db="UniProtKB">
        <authorList>
            <consortium name="RefSeq"/>
        </authorList>
    </citation>
    <scope>IDENTIFICATION</scope>
    <source>
        <strain evidence="3">OHB3-1</strain>
    </source>
</reference>
<evidence type="ECO:0000259" key="1">
    <source>
        <dbReference type="Pfam" id="PF22936"/>
    </source>
</evidence>
<dbReference type="OrthoDB" id="1304348at2759"/>
<evidence type="ECO:0000313" key="2">
    <source>
        <dbReference type="Proteomes" id="UP000504603"/>
    </source>
</evidence>